<feature type="domain" description="NmrA-like" evidence="4">
    <location>
        <begin position="59"/>
        <end position="323"/>
    </location>
</feature>
<evidence type="ECO:0000256" key="1">
    <source>
        <dbReference type="ARBA" id="ARBA00005725"/>
    </source>
</evidence>
<dbReference type="Gene3D" id="3.90.25.10">
    <property type="entry name" value="UDP-galactose 4-epimerase, domain 1"/>
    <property type="match status" value="1"/>
</dbReference>
<organism evidence="5 6">
    <name type="scientific">Aureobasidium pullulans</name>
    <name type="common">Black yeast</name>
    <name type="synonym">Pullularia pullulans</name>
    <dbReference type="NCBI Taxonomy" id="5580"/>
    <lineage>
        <taxon>Eukaryota</taxon>
        <taxon>Fungi</taxon>
        <taxon>Dikarya</taxon>
        <taxon>Ascomycota</taxon>
        <taxon>Pezizomycotina</taxon>
        <taxon>Dothideomycetes</taxon>
        <taxon>Dothideomycetidae</taxon>
        <taxon>Dothideales</taxon>
        <taxon>Saccotheciaceae</taxon>
        <taxon>Aureobasidium</taxon>
    </lineage>
</organism>
<dbReference type="EMBL" id="QZAN01000001">
    <property type="protein sequence ID" value="THW67958.1"/>
    <property type="molecule type" value="Genomic_DNA"/>
</dbReference>
<sequence>MVKIAFAGGSGTQQMLARRLLMSLLRLRSMRLCYCPEMCGDMDPCIKSLADSYQQEAPAATQGITWVQVDYQDQAQLTKALNGVHTVLSFISEQDDPSSPLQKNLINAAVQAGVKRFAPSEWASSGTDQMGWYAYKGEIRRYLQQLNDKEKVLEYTLFQPGLFLNYLTYPYKSTKHLQNTETPFDFEQCRHLVVDGSITFTTVEDLAQVVARAIDFESEWPVVGGISGNELSMEELVALSEKIRGKSAKVEKIPVEELKDGSWKSSWSPKIEHPSIPADQVDQLSKFMVGSILLGVAAGEFVCSDEWNKLLPDFEFTQAEEYLTKAWKDKP</sequence>
<name>A0A4S9ZE25_AURPU</name>
<dbReference type="GO" id="GO:0016491">
    <property type="term" value="F:oxidoreductase activity"/>
    <property type="evidence" value="ECO:0007669"/>
    <property type="project" value="UniProtKB-KW"/>
</dbReference>
<dbReference type="InterPro" id="IPR051609">
    <property type="entry name" value="NmrA/Isoflavone_reductase-like"/>
</dbReference>
<dbReference type="PANTHER" id="PTHR47706">
    <property type="entry name" value="NMRA-LIKE FAMILY PROTEIN"/>
    <property type="match status" value="1"/>
</dbReference>
<evidence type="ECO:0000256" key="3">
    <source>
        <dbReference type="ARBA" id="ARBA00023002"/>
    </source>
</evidence>
<keyword evidence="2" id="KW-0521">NADP</keyword>
<dbReference type="SUPFAM" id="SSF51735">
    <property type="entry name" value="NAD(P)-binding Rossmann-fold domains"/>
    <property type="match status" value="1"/>
</dbReference>
<evidence type="ECO:0000313" key="6">
    <source>
        <dbReference type="Proteomes" id="UP000310421"/>
    </source>
</evidence>
<dbReference type="Gene3D" id="3.40.50.720">
    <property type="entry name" value="NAD(P)-binding Rossmann-like Domain"/>
    <property type="match status" value="1"/>
</dbReference>
<proteinExistence type="inferred from homology"/>
<dbReference type="InterPro" id="IPR036291">
    <property type="entry name" value="NAD(P)-bd_dom_sf"/>
</dbReference>
<accession>A0A4S9ZE25</accession>
<evidence type="ECO:0000259" key="4">
    <source>
        <dbReference type="Pfam" id="PF05368"/>
    </source>
</evidence>
<gene>
    <name evidence="5" type="ORF">D6D20_00172</name>
</gene>
<protein>
    <submittedName>
        <fullName evidence="5">NAD(P)-binding protein</fullName>
    </submittedName>
</protein>
<reference evidence="5 6" key="1">
    <citation type="submission" date="2018-10" db="EMBL/GenBank/DDBJ databases">
        <title>Fifty Aureobasidium pullulans genomes reveal a recombining polyextremotolerant generalist.</title>
        <authorList>
            <person name="Gostincar C."/>
            <person name="Turk M."/>
            <person name="Zajc J."/>
            <person name="Gunde-Cimerman N."/>
        </authorList>
    </citation>
    <scope>NUCLEOTIDE SEQUENCE [LARGE SCALE GENOMIC DNA]</scope>
    <source>
        <strain evidence="5 6">EXF-10751</strain>
    </source>
</reference>
<dbReference type="PANTHER" id="PTHR47706:SF4">
    <property type="entry name" value="NMRA-LIKE DOMAIN-CONTAINING PROTEIN"/>
    <property type="match status" value="1"/>
</dbReference>
<dbReference type="Pfam" id="PF05368">
    <property type="entry name" value="NmrA"/>
    <property type="match status" value="1"/>
</dbReference>
<keyword evidence="3" id="KW-0560">Oxidoreductase</keyword>
<comment type="caution">
    <text evidence="5">The sequence shown here is derived from an EMBL/GenBank/DDBJ whole genome shotgun (WGS) entry which is preliminary data.</text>
</comment>
<dbReference type="AlphaFoldDB" id="A0A4S9ZE25"/>
<evidence type="ECO:0000313" key="5">
    <source>
        <dbReference type="EMBL" id="THW67958.1"/>
    </source>
</evidence>
<evidence type="ECO:0000256" key="2">
    <source>
        <dbReference type="ARBA" id="ARBA00022857"/>
    </source>
</evidence>
<dbReference type="InterPro" id="IPR008030">
    <property type="entry name" value="NmrA-like"/>
</dbReference>
<comment type="similarity">
    <text evidence="1">Belongs to the NmrA-type oxidoreductase family. Isoflavone reductase subfamily.</text>
</comment>
<dbReference type="Proteomes" id="UP000310421">
    <property type="component" value="Unassembled WGS sequence"/>
</dbReference>